<feature type="binding site" evidence="2">
    <location>
        <position position="385"/>
    </location>
    <ligand>
        <name>Zn(2+)</name>
        <dbReference type="ChEBI" id="CHEBI:29105"/>
        <note>catalytic</note>
    </ligand>
</feature>
<keyword evidence="2" id="KW-0862">Zinc</keyword>
<proteinExistence type="predicted"/>
<keyword evidence="6" id="KW-1185">Reference proteome</keyword>
<evidence type="ECO:0000256" key="2">
    <source>
        <dbReference type="PIRSR" id="PIRSR634015-3"/>
    </source>
</evidence>
<evidence type="ECO:0000256" key="3">
    <source>
        <dbReference type="SAM" id="SignalP"/>
    </source>
</evidence>
<dbReference type="SUPFAM" id="SSF55486">
    <property type="entry name" value="Metalloproteases ('zincins'), catalytic domain"/>
    <property type="match status" value="1"/>
</dbReference>
<dbReference type="CDD" id="cd09604">
    <property type="entry name" value="M1_APN_like"/>
    <property type="match status" value="1"/>
</dbReference>
<keyword evidence="3" id="KW-0732">Signal</keyword>
<dbReference type="Pfam" id="PF01433">
    <property type="entry name" value="Peptidase_M1"/>
    <property type="match status" value="1"/>
</dbReference>
<organism evidence="5 6">
    <name type="scientific">Wenyingzhuangia fucanilytica</name>
    <dbReference type="NCBI Taxonomy" id="1790137"/>
    <lineage>
        <taxon>Bacteria</taxon>
        <taxon>Pseudomonadati</taxon>
        <taxon>Bacteroidota</taxon>
        <taxon>Flavobacteriia</taxon>
        <taxon>Flavobacteriales</taxon>
        <taxon>Flavobacteriaceae</taxon>
        <taxon>Wenyingzhuangia</taxon>
    </lineage>
</organism>
<dbReference type="Gene3D" id="1.10.390.10">
    <property type="entry name" value="Neutral Protease Domain 2"/>
    <property type="match status" value="1"/>
</dbReference>
<dbReference type="InterPro" id="IPR027268">
    <property type="entry name" value="Peptidase_M4/M1_CTD_sf"/>
</dbReference>
<evidence type="ECO:0000256" key="1">
    <source>
        <dbReference type="PIRSR" id="PIRSR634015-1"/>
    </source>
</evidence>
<dbReference type="OrthoDB" id="9814383at2"/>
<evidence type="ECO:0000313" key="6">
    <source>
        <dbReference type="Proteomes" id="UP000092967"/>
    </source>
</evidence>
<name>A0A1B1Y981_9FLAO</name>
<dbReference type="InterPro" id="IPR014782">
    <property type="entry name" value="Peptidase_M1_dom"/>
</dbReference>
<dbReference type="KEGG" id="wfu:AXE80_14015"/>
<dbReference type="AlphaFoldDB" id="A0A1B1Y981"/>
<feature type="binding site" evidence="2">
    <location>
        <position position="366"/>
    </location>
    <ligand>
        <name>Zn(2+)</name>
        <dbReference type="ChEBI" id="CHEBI:29105"/>
        <note>catalytic</note>
    </ligand>
</feature>
<dbReference type="STRING" id="1790137.AXE80_14015"/>
<dbReference type="Proteomes" id="UP000092967">
    <property type="component" value="Chromosome"/>
</dbReference>
<dbReference type="EMBL" id="CP014224">
    <property type="protein sequence ID" value="ANW97341.1"/>
    <property type="molecule type" value="Genomic_DNA"/>
</dbReference>
<evidence type="ECO:0000313" key="5">
    <source>
        <dbReference type="EMBL" id="ANW97341.1"/>
    </source>
</evidence>
<comment type="cofactor">
    <cofactor evidence="2">
        <name>Zn(2+)</name>
        <dbReference type="ChEBI" id="CHEBI:29105"/>
    </cofactor>
    <text evidence="2">Binds 1 zinc ion per subunit.</text>
</comment>
<dbReference type="InterPro" id="IPR034015">
    <property type="entry name" value="M1_LTA4H"/>
</dbReference>
<accession>A0A1B1Y981</accession>
<feature type="binding site" evidence="2">
    <location>
        <position position="362"/>
    </location>
    <ligand>
        <name>Zn(2+)</name>
        <dbReference type="ChEBI" id="CHEBI:29105"/>
        <note>catalytic</note>
    </ligand>
</feature>
<feature type="active site" description="Proton acceptor" evidence="1">
    <location>
        <position position="363"/>
    </location>
</feature>
<feature type="signal peptide" evidence="3">
    <location>
        <begin position="1"/>
        <end position="17"/>
    </location>
</feature>
<feature type="domain" description="Peptidase M1 membrane alanine aminopeptidase" evidence="4">
    <location>
        <begin position="350"/>
        <end position="502"/>
    </location>
</feature>
<dbReference type="GO" id="GO:0008270">
    <property type="term" value="F:zinc ion binding"/>
    <property type="evidence" value="ECO:0007669"/>
    <property type="project" value="InterPro"/>
</dbReference>
<feature type="chain" id="PRO_5008532732" evidence="3">
    <location>
        <begin position="18"/>
        <end position="606"/>
    </location>
</feature>
<dbReference type="RefSeq" id="WP_068828469.1">
    <property type="nucleotide sequence ID" value="NZ_CP014224.1"/>
</dbReference>
<feature type="active site" description="Proton donor" evidence="1">
    <location>
        <position position="443"/>
    </location>
</feature>
<dbReference type="PANTHER" id="PTHR45726">
    <property type="entry name" value="LEUKOTRIENE A-4 HYDROLASE"/>
    <property type="match status" value="1"/>
</dbReference>
<dbReference type="GO" id="GO:0008237">
    <property type="term" value="F:metallopeptidase activity"/>
    <property type="evidence" value="ECO:0007669"/>
    <property type="project" value="InterPro"/>
</dbReference>
<gene>
    <name evidence="5" type="ORF">AXE80_14015</name>
</gene>
<protein>
    <submittedName>
        <fullName evidence="5">Peptidase M1</fullName>
    </submittedName>
</protein>
<sequence length="606" mass="69770">MKKIFIVLGLMSVTVNAQYWQQKADYKMDIDMDVASYQYTGKQEIKYKNNSPETLTKVYYHLYNNAFQPGSAMDMRVQNIPDPNGRLIVNTGTEEAPVNKSKISLLVPEEQGYIKVKSLKQNGKPLKYVVEGTILEVELAKPIKSGKKTELTMEFVGQVPLQVRRSGRDNAEGVALSMTQWYPKLAAYDDEGWHANPYIGAEFFADWGDYEVNITIDKNYTIGGTGYLQNIDEIGHGYEDSGDKVDQKIVDGKLTWQFKAPNVHDFSWAADPGFKHLKHKVANGPEVHLLYKSSLAEDRKESWNKLPKVMDELFAFYQDRVGEYPYKQYSVIQGGDGGMEYAMCTLITGDRDYRSLVGVVAHELAHTWFQFLLASNETKHAWQDEGFTTYISTLIENKIFNGENEFENVYKSYVNLVGYGIEQPLTTNGDEFDYSFGYGVSTYNKGALFLRQLEYIIGEKAFNNTLKKYYKEFVFKHPKPQDFIRIAEKEANMELDWYFNQWTETTKTIDYEVFPSITNQVNLHNKGTMAMPVEVTVIYEDDSEELFYIPLARMRGEKKINATILKDWNWTNPVYTFPVTKALKKVTIDVDNKTADINRKNNVWQK</sequence>
<reference evidence="5 6" key="1">
    <citation type="submission" date="2016-02" db="EMBL/GenBank/DDBJ databases">
        <authorList>
            <person name="Wen L."/>
            <person name="He K."/>
            <person name="Yang H."/>
        </authorList>
    </citation>
    <scope>NUCLEOTIDE SEQUENCE [LARGE SCALE GENOMIC DNA]</scope>
    <source>
        <strain evidence="5 6">CZ1127</strain>
    </source>
</reference>
<dbReference type="PANTHER" id="PTHR45726:SF3">
    <property type="entry name" value="LEUKOTRIENE A-4 HYDROLASE"/>
    <property type="match status" value="1"/>
</dbReference>
<evidence type="ECO:0000259" key="4">
    <source>
        <dbReference type="Pfam" id="PF01433"/>
    </source>
</evidence>
<keyword evidence="2" id="KW-0479">Metal-binding</keyword>